<dbReference type="CDD" id="cd13180">
    <property type="entry name" value="RanBD_RanBP3"/>
    <property type="match status" value="1"/>
</dbReference>
<dbReference type="PROSITE" id="PS50196">
    <property type="entry name" value="RANBD1"/>
    <property type="match status" value="1"/>
</dbReference>
<organism evidence="5">
    <name type="scientific">Wuchereria bancrofti</name>
    <dbReference type="NCBI Taxonomy" id="6293"/>
    <lineage>
        <taxon>Eukaryota</taxon>
        <taxon>Metazoa</taxon>
        <taxon>Ecdysozoa</taxon>
        <taxon>Nematoda</taxon>
        <taxon>Chromadorea</taxon>
        <taxon>Rhabditida</taxon>
        <taxon>Spirurina</taxon>
        <taxon>Spiruromorpha</taxon>
        <taxon>Filarioidea</taxon>
        <taxon>Onchocercidae</taxon>
        <taxon>Wuchereria</taxon>
    </lineage>
</organism>
<dbReference type="WBParaSite" id="maker-PairedContig_295-snap-gene-1.11-mRNA-1">
    <property type="protein sequence ID" value="maker-PairedContig_295-snap-gene-1.11-mRNA-1"/>
    <property type="gene ID" value="maker-PairedContig_295-snap-gene-1.11"/>
</dbReference>
<feature type="region of interest" description="Disordered" evidence="3">
    <location>
        <begin position="308"/>
        <end position="336"/>
    </location>
</feature>
<reference evidence="5" key="1">
    <citation type="submission" date="2016-11" db="UniProtKB">
        <authorList>
            <consortium name="WormBaseParasite"/>
        </authorList>
    </citation>
    <scope>IDENTIFICATION</scope>
    <source>
        <strain evidence="5">pt0022</strain>
    </source>
</reference>
<dbReference type="PANTHER" id="PTHR23138">
    <property type="entry name" value="RAN BINDING PROTEIN"/>
    <property type="match status" value="1"/>
</dbReference>
<name>A0A1I8ELB5_WUCBA</name>
<dbReference type="AlphaFoldDB" id="A0A1I8ELB5"/>
<sequence length="336" mass="37125">MDCCQSSWLEVLISTAMTTKRFVFKSSKLSSAADQLWSASKNGFKADEKSIKLDLGKTLAKDKPERNANMETVKSTGDSFIFGSKLSEKVIINNGQDKMGEQTTAFTSEHTAAKSETKGDAPKSVTEVFEEIKQKGASSSFITNHKVKESVAELEATSASSSSVTNEGNSIMPSEKNESVPPKLDVFTGEEGEVNIYRVMCKLHSFDSSTKSWVERGMSCLRINERGEEPPYTYRIVGRVMGNQRVVLNSQIFPDMIVEKLSMRRVKFSATAPDSEVPTLFLATASEFVAAQLYGTLSRIVENKKKEATRKRKFSDTIPEEDNIDSTASKKVLAEN</sequence>
<feature type="domain" description="RanBD1" evidence="4">
    <location>
        <begin position="173"/>
        <end position="310"/>
    </location>
</feature>
<dbReference type="GO" id="GO:0005634">
    <property type="term" value="C:nucleus"/>
    <property type="evidence" value="ECO:0007669"/>
    <property type="project" value="UniProtKB-SubCell"/>
</dbReference>
<dbReference type="SUPFAM" id="SSF50729">
    <property type="entry name" value="PH domain-like"/>
    <property type="match status" value="1"/>
</dbReference>
<feature type="region of interest" description="Disordered" evidence="3">
    <location>
        <begin position="158"/>
        <end position="183"/>
    </location>
</feature>
<accession>A0A1I8ELB5</accession>
<dbReference type="Gene3D" id="2.30.29.30">
    <property type="entry name" value="Pleckstrin-homology domain (PH domain)/Phosphotyrosine-binding domain (PTB)"/>
    <property type="match status" value="1"/>
</dbReference>
<dbReference type="PANTHER" id="PTHR23138:SF142">
    <property type="entry name" value="RAN-BINDING PROTEIN 3B-RELATED"/>
    <property type="match status" value="1"/>
</dbReference>
<dbReference type="InterPro" id="IPR011993">
    <property type="entry name" value="PH-like_dom_sf"/>
</dbReference>
<evidence type="ECO:0000256" key="2">
    <source>
        <dbReference type="ARBA" id="ARBA00023242"/>
    </source>
</evidence>
<dbReference type="InterPro" id="IPR000156">
    <property type="entry name" value="Ran_bind_dom"/>
</dbReference>
<dbReference type="Pfam" id="PF00638">
    <property type="entry name" value="Ran_BP1"/>
    <property type="match status" value="1"/>
</dbReference>
<evidence type="ECO:0000256" key="3">
    <source>
        <dbReference type="SAM" id="MobiDB-lite"/>
    </source>
</evidence>
<evidence type="ECO:0000256" key="1">
    <source>
        <dbReference type="ARBA" id="ARBA00004123"/>
    </source>
</evidence>
<dbReference type="InterPro" id="IPR045255">
    <property type="entry name" value="RanBP1-like"/>
</dbReference>
<dbReference type="SMART" id="SM00160">
    <property type="entry name" value="RanBD"/>
    <property type="match status" value="1"/>
</dbReference>
<evidence type="ECO:0000313" key="5">
    <source>
        <dbReference type="WBParaSite" id="maker-PairedContig_295-snap-gene-1.11-mRNA-1"/>
    </source>
</evidence>
<proteinExistence type="predicted"/>
<dbReference type="STRING" id="6293.A0A1I8ELB5"/>
<keyword evidence="2" id="KW-0539">Nucleus</keyword>
<protein>
    <submittedName>
        <fullName evidence="5">RanBP1 domain-containing protein</fullName>
    </submittedName>
</protein>
<evidence type="ECO:0000259" key="4">
    <source>
        <dbReference type="PROSITE" id="PS50196"/>
    </source>
</evidence>
<comment type="subcellular location">
    <subcellularLocation>
        <location evidence="1">Nucleus</location>
    </subcellularLocation>
</comment>
<dbReference type="GO" id="GO:0006611">
    <property type="term" value="P:protein export from nucleus"/>
    <property type="evidence" value="ECO:0007669"/>
    <property type="project" value="TreeGrafter"/>
</dbReference>